<reference evidence="2 3" key="1">
    <citation type="submission" date="2020-08" db="EMBL/GenBank/DDBJ databases">
        <title>Genomic Encyclopedia of Type Strains, Phase III (KMG-III): the genomes of soil and plant-associated and newly described type strains.</title>
        <authorList>
            <person name="Whitman W."/>
        </authorList>
    </citation>
    <scope>NUCLEOTIDE SEQUENCE [LARGE SCALE GENOMIC DNA]</scope>
    <source>
        <strain evidence="2 3">CECT 8305</strain>
    </source>
</reference>
<dbReference type="Proteomes" id="UP000588098">
    <property type="component" value="Unassembled WGS sequence"/>
</dbReference>
<organism evidence="2 3">
    <name type="scientific">Streptomyces zagrosensis</name>
    <dbReference type="NCBI Taxonomy" id="1042984"/>
    <lineage>
        <taxon>Bacteria</taxon>
        <taxon>Bacillati</taxon>
        <taxon>Actinomycetota</taxon>
        <taxon>Actinomycetes</taxon>
        <taxon>Kitasatosporales</taxon>
        <taxon>Streptomycetaceae</taxon>
        <taxon>Streptomyces</taxon>
    </lineage>
</organism>
<dbReference type="RefSeq" id="WP_184569252.1">
    <property type="nucleotide sequence ID" value="NZ_JACHJL010000002.1"/>
</dbReference>
<protein>
    <submittedName>
        <fullName evidence="2">Kynurenine formamidase</fullName>
    </submittedName>
</protein>
<evidence type="ECO:0000256" key="1">
    <source>
        <dbReference type="SAM" id="MobiDB-lite"/>
    </source>
</evidence>
<proteinExistence type="predicted"/>
<dbReference type="InterPro" id="IPR037175">
    <property type="entry name" value="KFase_sf"/>
</dbReference>
<gene>
    <name evidence="2" type="ORF">FHS42_000972</name>
</gene>
<dbReference type="PANTHER" id="PTHR31118:SF12">
    <property type="entry name" value="CYCLASE-LIKE PROTEIN 2"/>
    <property type="match status" value="1"/>
</dbReference>
<feature type="region of interest" description="Disordered" evidence="1">
    <location>
        <begin position="65"/>
        <end position="87"/>
    </location>
</feature>
<accession>A0A7W9UX59</accession>
<comment type="caution">
    <text evidence="2">The sequence shown here is derived from an EMBL/GenBank/DDBJ whole genome shotgun (WGS) entry which is preliminary data.</text>
</comment>
<dbReference type="Pfam" id="PF04199">
    <property type="entry name" value="Cyclase"/>
    <property type="match status" value="1"/>
</dbReference>
<dbReference type="SUPFAM" id="SSF102198">
    <property type="entry name" value="Putative cyclase"/>
    <property type="match status" value="1"/>
</dbReference>
<dbReference type="InterPro" id="IPR007325">
    <property type="entry name" value="KFase/CYL"/>
</dbReference>
<dbReference type="Gene3D" id="3.50.30.50">
    <property type="entry name" value="Putative cyclase"/>
    <property type="match status" value="1"/>
</dbReference>
<keyword evidence="3" id="KW-1185">Reference proteome</keyword>
<name>A0A7W9UX59_9ACTN</name>
<dbReference type="PANTHER" id="PTHR31118">
    <property type="entry name" value="CYCLASE-LIKE PROTEIN 2"/>
    <property type="match status" value="1"/>
</dbReference>
<dbReference type="GO" id="GO:0019441">
    <property type="term" value="P:L-tryptophan catabolic process to kynurenine"/>
    <property type="evidence" value="ECO:0007669"/>
    <property type="project" value="InterPro"/>
</dbReference>
<evidence type="ECO:0000313" key="2">
    <source>
        <dbReference type="EMBL" id="MBB5933946.1"/>
    </source>
</evidence>
<dbReference type="EMBL" id="JACHJL010000002">
    <property type="protein sequence ID" value="MBB5933946.1"/>
    <property type="molecule type" value="Genomic_DNA"/>
</dbReference>
<dbReference type="GO" id="GO:0004061">
    <property type="term" value="F:arylformamidase activity"/>
    <property type="evidence" value="ECO:0007669"/>
    <property type="project" value="InterPro"/>
</dbReference>
<sequence length="311" mass="33649">MNENGERWRVRFDAEVTFSNGGGLQTQGFRLDVSGPDIGDREVADLFVRQLGLLMVDDVRITGRETISEPHKGTRNAADSRAAPGPYGAADRSVIELSHTVRHGMITYPGLPGPEISDHISREASRNSYAPGTEFVFGRISMVSNTGTYLDSPFHRFPDGPDLAGLPLGKLTDLDGVVVRVLGSERRSVERELLLPHDVAGRAVLIHTGWSRHWGTEQYANGYPYLTADAAEWLVEQGAALVGIDSLNIDDADDGTRPTHTALLAAGIPIVEHLRGLEHLPPNGFRFHAAPPAIEGMGTFPVRAYAVVGSS</sequence>
<evidence type="ECO:0000313" key="3">
    <source>
        <dbReference type="Proteomes" id="UP000588098"/>
    </source>
</evidence>
<dbReference type="AlphaFoldDB" id="A0A7W9UX59"/>